<organism evidence="3 4">
    <name type="scientific">Pseudidiomarina marina</name>
    <dbReference type="NCBI Taxonomy" id="502366"/>
    <lineage>
        <taxon>Bacteria</taxon>
        <taxon>Pseudomonadati</taxon>
        <taxon>Pseudomonadota</taxon>
        <taxon>Gammaproteobacteria</taxon>
        <taxon>Alteromonadales</taxon>
        <taxon>Idiomarinaceae</taxon>
        <taxon>Pseudidiomarina</taxon>
    </lineage>
</organism>
<keyword evidence="2" id="KW-1277">Toxin-antitoxin system</keyword>
<dbReference type="OrthoDB" id="9798046at2"/>
<dbReference type="RefSeq" id="WP_126759502.1">
    <property type="nucleotide sequence ID" value="NZ_PIPZ01000002.1"/>
</dbReference>
<dbReference type="Proteomes" id="UP000288127">
    <property type="component" value="Unassembled WGS sequence"/>
</dbReference>
<gene>
    <name evidence="3" type="ORF">CWI76_06265</name>
</gene>
<dbReference type="EMBL" id="PIPZ01000002">
    <property type="protein sequence ID" value="RUO59738.1"/>
    <property type="molecule type" value="Genomic_DNA"/>
</dbReference>
<dbReference type="PANTHER" id="PTHR33755:SF5">
    <property type="entry name" value="TYPE II TOXIN-ANTITOXIN SYSTEM RELE_PARE FAMILY TOXIN"/>
    <property type="match status" value="1"/>
</dbReference>
<dbReference type="PANTHER" id="PTHR33755">
    <property type="entry name" value="TOXIN PARE1-RELATED"/>
    <property type="match status" value="1"/>
</dbReference>
<dbReference type="InterPro" id="IPR051803">
    <property type="entry name" value="TA_system_RelE-like_toxin"/>
</dbReference>
<reference evidence="4" key="1">
    <citation type="journal article" date="2018" name="Front. Microbiol.">
        <title>Genome-Based Analysis Reveals the Taxonomy and Diversity of the Family Idiomarinaceae.</title>
        <authorList>
            <person name="Liu Y."/>
            <person name="Lai Q."/>
            <person name="Shao Z."/>
        </authorList>
    </citation>
    <scope>NUCLEOTIDE SEQUENCE [LARGE SCALE GENOMIC DNA]</scope>
    <source>
        <strain evidence="4">PIM1</strain>
    </source>
</reference>
<dbReference type="AlphaFoldDB" id="A0A432YFL1"/>
<keyword evidence="4" id="KW-1185">Reference proteome</keyword>
<evidence type="ECO:0000313" key="4">
    <source>
        <dbReference type="Proteomes" id="UP000288127"/>
    </source>
</evidence>
<evidence type="ECO:0000256" key="1">
    <source>
        <dbReference type="ARBA" id="ARBA00006226"/>
    </source>
</evidence>
<dbReference type="Pfam" id="PF05016">
    <property type="entry name" value="ParE_toxin"/>
    <property type="match status" value="1"/>
</dbReference>
<dbReference type="NCBIfam" id="TIGR02385">
    <property type="entry name" value="RelE_StbE"/>
    <property type="match status" value="1"/>
</dbReference>
<dbReference type="InterPro" id="IPR035093">
    <property type="entry name" value="RelE/ParE_toxin_dom_sf"/>
</dbReference>
<name>A0A432YFL1_9GAMM</name>
<evidence type="ECO:0000256" key="2">
    <source>
        <dbReference type="ARBA" id="ARBA00022649"/>
    </source>
</evidence>
<comment type="caution">
    <text evidence="3">The sequence shown here is derived from an EMBL/GenBank/DDBJ whole genome shotgun (WGS) entry which is preliminary data.</text>
</comment>
<dbReference type="InterPro" id="IPR007712">
    <property type="entry name" value="RelE/ParE_toxin"/>
</dbReference>
<evidence type="ECO:0000313" key="3">
    <source>
        <dbReference type="EMBL" id="RUO59738.1"/>
    </source>
</evidence>
<protein>
    <submittedName>
        <fullName evidence="3">Plasmid stabilization protein</fullName>
    </submittedName>
</protein>
<sequence length="100" mass="11337">MAEVIWTQSALADTHAIASYIALDNPSAAAALIEKKLSSCRQLEQLPQRGRIPPELQSSVYRELVIPPCRIFYKCEQQRVVIVHVMRDEQQLRLFMLGAS</sequence>
<proteinExistence type="inferred from homology"/>
<comment type="similarity">
    <text evidence="1">Belongs to the RelE toxin family.</text>
</comment>
<accession>A0A432YFL1</accession>
<dbReference type="Gene3D" id="3.30.2310.20">
    <property type="entry name" value="RelE-like"/>
    <property type="match status" value="1"/>
</dbReference>